<comment type="caution">
    <text evidence="2">The sequence shown here is derived from an EMBL/GenBank/DDBJ whole genome shotgun (WGS) entry which is preliminary data.</text>
</comment>
<keyword evidence="3" id="KW-1185">Reference proteome</keyword>
<reference evidence="2 3" key="1">
    <citation type="submission" date="2023-12" db="EMBL/GenBank/DDBJ databases">
        <title>Amycolatopsis sp. V23-08.</title>
        <authorList>
            <person name="Somphong A."/>
        </authorList>
    </citation>
    <scope>NUCLEOTIDE SEQUENCE [LARGE SCALE GENOMIC DNA]</scope>
    <source>
        <strain evidence="2 3">V23-08</strain>
    </source>
</reference>
<protein>
    <submittedName>
        <fullName evidence="2">Dihydrofolate reductase family protein</fullName>
    </submittedName>
</protein>
<dbReference type="InterPro" id="IPR002734">
    <property type="entry name" value="RibDG_C"/>
</dbReference>
<gene>
    <name evidence="2" type="ORF">VA596_26025</name>
</gene>
<dbReference type="InterPro" id="IPR050765">
    <property type="entry name" value="Riboflavin_Biosynth_HTPR"/>
</dbReference>
<proteinExistence type="predicted"/>
<feature type="domain" description="Bacterial bifunctional deaminase-reductase C-terminal" evidence="1">
    <location>
        <begin position="3"/>
        <end position="171"/>
    </location>
</feature>
<sequence length="186" mass="19994">MRKIVNSTYVTLDGVVSDPHLWSLDYFDEDAAAFALGQLRASDALLMGRATYDGFAEAWPARGGDEFSDTMNKMAKYVASSTLTSPEWNNTTVLSGDLAGAVRELKQAPGADILMYGYGPVARTLIAHGLLDELRLWIHPVLRGAGGQLFGEGVTGAFGKVETRAFASGTVVLVLSEPRDCAWMTS</sequence>
<dbReference type="RefSeq" id="WP_323330771.1">
    <property type="nucleotide sequence ID" value="NZ_JAYFSI010000006.1"/>
</dbReference>
<dbReference type="Proteomes" id="UP001304298">
    <property type="component" value="Unassembled WGS sequence"/>
</dbReference>
<dbReference type="Pfam" id="PF01872">
    <property type="entry name" value="RibD_C"/>
    <property type="match status" value="1"/>
</dbReference>
<organism evidence="2 3">
    <name type="scientific">Amycolatopsis heterodermiae</name>
    <dbReference type="NCBI Taxonomy" id="3110235"/>
    <lineage>
        <taxon>Bacteria</taxon>
        <taxon>Bacillati</taxon>
        <taxon>Actinomycetota</taxon>
        <taxon>Actinomycetes</taxon>
        <taxon>Pseudonocardiales</taxon>
        <taxon>Pseudonocardiaceae</taxon>
        <taxon>Amycolatopsis</taxon>
    </lineage>
</organism>
<name>A0ABU5R9V0_9PSEU</name>
<evidence type="ECO:0000259" key="1">
    <source>
        <dbReference type="Pfam" id="PF01872"/>
    </source>
</evidence>
<evidence type="ECO:0000313" key="3">
    <source>
        <dbReference type="Proteomes" id="UP001304298"/>
    </source>
</evidence>
<dbReference type="InterPro" id="IPR024072">
    <property type="entry name" value="DHFR-like_dom_sf"/>
</dbReference>
<dbReference type="Gene3D" id="3.40.430.10">
    <property type="entry name" value="Dihydrofolate Reductase, subunit A"/>
    <property type="match status" value="1"/>
</dbReference>
<accession>A0ABU5R9V0</accession>
<dbReference type="PANTHER" id="PTHR38011:SF2">
    <property type="entry name" value="BIFUNCTIONAL DEAMINASE-REDUCTASE DOMAIN PROTEIN"/>
    <property type="match status" value="1"/>
</dbReference>
<dbReference type="EMBL" id="JAYFSI010000006">
    <property type="protein sequence ID" value="MEA5363015.1"/>
    <property type="molecule type" value="Genomic_DNA"/>
</dbReference>
<evidence type="ECO:0000313" key="2">
    <source>
        <dbReference type="EMBL" id="MEA5363015.1"/>
    </source>
</evidence>
<dbReference type="SUPFAM" id="SSF53597">
    <property type="entry name" value="Dihydrofolate reductase-like"/>
    <property type="match status" value="1"/>
</dbReference>
<dbReference type="PANTHER" id="PTHR38011">
    <property type="entry name" value="DIHYDROFOLATE REDUCTASE FAMILY PROTEIN (AFU_ORTHOLOGUE AFUA_8G06820)"/>
    <property type="match status" value="1"/>
</dbReference>